<sequence>MFKGLKREPRKLMPSLVEDISGKLAKIDEFMPQILRKQTDVGL</sequence>
<accession>A0A6C0L0P7</accession>
<dbReference type="AlphaFoldDB" id="A0A6C0L0P7"/>
<protein>
    <submittedName>
        <fullName evidence="1">Uncharacterized protein</fullName>
    </submittedName>
</protein>
<evidence type="ECO:0000313" key="1">
    <source>
        <dbReference type="EMBL" id="QHU22118.1"/>
    </source>
</evidence>
<proteinExistence type="predicted"/>
<reference evidence="1" key="1">
    <citation type="journal article" date="2020" name="Nature">
        <title>Giant virus diversity and host interactions through global metagenomics.</title>
        <authorList>
            <person name="Schulz F."/>
            <person name="Roux S."/>
            <person name="Paez-Espino D."/>
            <person name="Jungbluth S."/>
            <person name="Walsh D.A."/>
            <person name="Denef V.J."/>
            <person name="McMahon K.D."/>
            <person name="Konstantinidis K.T."/>
            <person name="Eloe-Fadrosh E.A."/>
            <person name="Kyrpides N.C."/>
            <person name="Woyke T."/>
        </authorList>
    </citation>
    <scope>NUCLEOTIDE SEQUENCE</scope>
    <source>
        <strain evidence="1">GVMAG-S-3300013286-35</strain>
    </source>
</reference>
<organism evidence="1">
    <name type="scientific">viral metagenome</name>
    <dbReference type="NCBI Taxonomy" id="1070528"/>
    <lineage>
        <taxon>unclassified sequences</taxon>
        <taxon>metagenomes</taxon>
        <taxon>organismal metagenomes</taxon>
    </lineage>
</organism>
<name>A0A6C0L0P7_9ZZZZ</name>
<dbReference type="EMBL" id="MN740996">
    <property type="protein sequence ID" value="QHU22118.1"/>
    <property type="molecule type" value="Genomic_DNA"/>
</dbReference>